<dbReference type="AlphaFoldDB" id="A0A1I0VVN0"/>
<evidence type="ECO:0000313" key="2">
    <source>
        <dbReference type="EMBL" id="SFA79746.1"/>
    </source>
</evidence>
<evidence type="ECO:0000256" key="1">
    <source>
        <dbReference type="SAM" id="Phobius"/>
    </source>
</evidence>
<feature type="transmembrane region" description="Helical" evidence="1">
    <location>
        <begin position="47"/>
        <end position="70"/>
    </location>
</feature>
<keyword evidence="1" id="KW-0472">Membrane</keyword>
<feature type="transmembrane region" description="Helical" evidence="1">
    <location>
        <begin position="102"/>
        <end position="119"/>
    </location>
</feature>
<accession>A0A1I0VVN0</accession>
<evidence type="ECO:0000313" key="3">
    <source>
        <dbReference type="Proteomes" id="UP000199113"/>
    </source>
</evidence>
<feature type="transmembrane region" description="Helical" evidence="1">
    <location>
        <begin position="125"/>
        <end position="148"/>
    </location>
</feature>
<name>A0A1I0VVN0_9ACTN</name>
<dbReference type="OrthoDB" id="10016321at2"/>
<dbReference type="RefSeq" id="WP_139227574.1">
    <property type="nucleotide sequence ID" value="NZ_FOKC01000001.1"/>
</dbReference>
<dbReference type="EMBL" id="FOKC01000001">
    <property type="protein sequence ID" value="SFA79746.1"/>
    <property type="molecule type" value="Genomic_DNA"/>
</dbReference>
<dbReference type="STRING" id="748909.SAMN05192575_101456"/>
<keyword evidence="1" id="KW-0812">Transmembrane</keyword>
<proteinExistence type="predicted"/>
<gene>
    <name evidence="2" type="ORF">SAMN05192575_101456</name>
</gene>
<sequence length="256" mass="27421">MTRPAEVPFSGRDRWGEVLVDLVLAGVGGVLLLAATSELSGREPVGLWLLAVYTAFAVAVTVLLALVVAVTSRLPVLEDGEVDGRAALGVRSWAAPWWHTQALDLGLAVLGLALGAAGVRAGGSWAVVGAALALLGLWFAVRVALVGLGRRRRPAIWLTESDLVVDSPAGRGRAARSSVRAVRGRGRRLVVDLDEDAEGEWCPRPWRRTSLSRRTLVLDCGDLGHRAGDLEKWLTAELGLEDPFRSPRPGHDSNRR</sequence>
<organism evidence="2 3">
    <name type="scientific">Nocardioides alpinus</name>
    <dbReference type="NCBI Taxonomy" id="748909"/>
    <lineage>
        <taxon>Bacteria</taxon>
        <taxon>Bacillati</taxon>
        <taxon>Actinomycetota</taxon>
        <taxon>Actinomycetes</taxon>
        <taxon>Propionibacteriales</taxon>
        <taxon>Nocardioidaceae</taxon>
        <taxon>Nocardioides</taxon>
    </lineage>
</organism>
<protein>
    <submittedName>
        <fullName evidence="2">Uncharacterized protein</fullName>
    </submittedName>
</protein>
<feature type="transmembrane region" description="Helical" evidence="1">
    <location>
        <begin position="18"/>
        <end position="35"/>
    </location>
</feature>
<keyword evidence="1" id="KW-1133">Transmembrane helix</keyword>
<dbReference type="Proteomes" id="UP000199113">
    <property type="component" value="Unassembled WGS sequence"/>
</dbReference>
<reference evidence="2" key="1">
    <citation type="submission" date="2016-10" db="EMBL/GenBank/DDBJ databases">
        <authorList>
            <person name="de Groot N.N."/>
        </authorList>
    </citation>
    <scope>NUCLEOTIDE SEQUENCE [LARGE SCALE GENOMIC DNA]</scope>
    <source>
        <strain evidence="2">CGMCC 1.10697</strain>
    </source>
</reference>